<proteinExistence type="predicted"/>
<reference evidence="1 3" key="1">
    <citation type="submission" date="2019-07" db="EMBL/GenBank/DDBJ databases">
        <authorList>
            <person name="Qu J.-H."/>
        </authorList>
    </citation>
    <scope>NUCLEOTIDE SEQUENCE [LARGE SCALE GENOMIC DNA]</scope>
    <source>
        <strain evidence="1 3">MDT1-10-3</strain>
    </source>
</reference>
<protein>
    <submittedName>
        <fullName evidence="1">Uncharacterized protein</fullName>
    </submittedName>
</protein>
<dbReference type="AlphaFoldDB" id="A0A5M8QEM0"/>
<reference evidence="1 3" key="2">
    <citation type="submission" date="2019-09" db="EMBL/GenBank/DDBJ databases">
        <title>A bacterium isolated from glacier soil.</title>
        <authorList>
            <person name="Liu Q."/>
        </authorList>
    </citation>
    <scope>NUCLEOTIDE SEQUENCE [LARGE SCALE GENOMIC DNA]</scope>
    <source>
        <strain evidence="1 3">MDT1-10-3</strain>
    </source>
</reference>
<dbReference type="EMBL" id="JBGOGF010000003">
    <property type="protein sequence ID" value="MFA1770820.1"/>
    <property type="molecule type" value="Genomic_DNA"/>
</dbReference>
<evidence type="ECO:0000313" key="4">
    <source>
        <dbReference type="Proteomes" id="UP001570846"/>
    </source>
</evidence>
<evidence type="ECO:0000313" key="1">
    <source>
        <dbReference type="EMBL" id="KAA6433196.1"/>
    </source>
</evidence>
<reference evidence="2 4" key="3">
    <citation type="submission" date="2024-08" db="EMBL/GenBank/DDBJ databases">
        <authorList>
            <person name="Wei W."/>
        </authorList>
    </citation>
    <scope>NUCLEOTIDE SEQUENCE [LARGE SCALE GENOMIC DNA]</scope>
    <source>
        <strain evidence="2 4">XU2</strain>
    </source>
</reference>
<name>A0A5M8QEM0_9BACT</name>
<sequence length="154" mass="16277">MLLVLVLLVWGGIACKRMSNVTPVAENEMDMVNATPDPGQEMPPVSGEKPVAPNHARVVLLVVKVLPDLAPAGNGPCSQAPCKAEVQVVQLMGYGSAFEQTLAPGQKLRVHFPMSVKAVEGRPGVTAGKKIKAELRGSLNEGDPLVVRSYTVVD</sequence>
<accession>A0A5M8QEM0</accession>
<dbReference type="RefSeq" id="WP_149098857.1">
    <property type="nucleotide sequence ID" value="NZ_BMMG01000004.1"/>
</dbReference>
<gene>
    <name evidence="2" type="ORF">ACD591_05910</name>
    <name evidence="1" type="ORF">FOE74_11960</name>
</gene>
<dbReference type="EMBL" id="VKKZ01000021">
    <property type="protein sequence ID" value="KAA6433196.1"/>
    <property type="molecule type" value="Genomic_DNA"/>
</dbReference>
<comment type="caution">
    <text evidence="1">The sequence shown here is derived from an EMBL/GenBank/DDBJ whole genome shotgun (WGS) entry which is preliminary data.</text>
</comment>
<dbReference type="Proteomes" id="UP000323866">
    <property type="component" value="Unassembled WGS sequence"/>
</dbReference>
<organism evidence="1 3">
    <name type="scientific">Rufibacter glacialis</name>
    <dbReference type="NCBI Taxonomy" id="1259555"/>
    <lineage>
        <taxon>Bacteria</taxon>
        <taxon>Pseudomonadati</taxon>
        <taxon>Bacteroidota</taxon>
        <taxon>Cytophagia</taxon>
        <taxon>Cytophagales</taxon>
        <taxon>Hymenobacteraceae</taxon>
        <taxon>Rufibacter</taxon>
    </lineage>
</organism>
<evidence type="ECO:0000313" key="3">
    <source>
        <dbReference type="Proteomes" id="UP000323866"/>
    </source>
</evidence>
<dbReference type="Proteomes" id="UP001570846">
    <property type="component" value="Unassembled WGS sequence"/>
</dbReference>
<keyword evidence="4" id="KW-1185">Reference proteome</keyword>
<dbReference type="OrthoDB" id="893829at2"/>
<evidence type="ECO:0000313" key="2">
    <source>
        <dbReference type="EMBL" id="MFA1770820.1"/>
    </source>
</evidence>